<dbReference type="EMBL" id="ACEN01000005">
    <property type="protein sequence ID" value="EEG34691.1"/>
    <property type="molecule type" value="Genomic_DNA"/>
</dbReference>
<dbReference type="SUPFAM" id="SSF81901">
    <property type="entry name" value="HCP-like"/>
    <property type="match status" value="1"/>
</dbReference>
<dbReference type="Proteomes" id="UP000004457">
    <property type="component" value="Unassembled WGS sequence"/>
</dbReference>
<keyword evidence="2" id="KW-1185">Reference proteome</keyword>
<dbReference type="AlphaFoldDB" id="C0EK68"/>
<dbReference type="InterPro" id="IPR011990">
    <property type="entry name" value="TPR-like_helical_dom_sf"/>
</dbReference>
<organism evidence="1 2">
    <name type="scientific">Neisseria flavescens NRL30031/H210</name>
    <dbReference type="NCBI Taxonomy" id="546264"/>
    <lineage>
        <taxon>Bacteria</taxon>
        <taxon>Pseudomonadati</taxon>
        <taxon>Pseudomonadota</taxon>
        <taxon>Betaproteobacteria</taxon>
        <taxon>Neisseriales</taxon>
        <taxon>Neisseriaceae</taxon>
        <taxon>Neisseria</taxon>
    </lineage>
</organism>
<dbReference type="eggNOG" id="COG0790">
    <property type="taxonomic scope" value="Bacteria"/>
</dbReference>
<name>C0EK68_NEIFL</name>
<sequence>MNVFLQVQAAYVRYPDDDAKYNPVLTKEISLQRQEAERLYKLAFAAHYCLKRQQNYTEALDLYHQSAERGHSKSQTNLGMMYYSG</sequence>
<accession>C0EK68</accession>
<dbReference type="Gene3D" id="1.25.40.10">
    <property type="entry name" value="Tetratricopeptide repeat domain"/>
    <property type="match status" value="1"/>
</dbReference>
<comment type="caution">
    <text evidence="1">The sequence shown here is derived from an EMBL/GenBank/DDBJ whole genome shotgun (WGS) entry which is preliminary data.</text>
</comment>
<evidence type="ECO:0000313" key="2">
    <source>
        <dbReference type="Proteomes" id="UP000004457"/>
    </source>
</evidence>
<evidence type="ECO:0000313" key="1">
    <source>
        <dbReference type="EMBL" id="EEG34691.1"/>
    </source>
</evidence>
<reference evidence="1 2" key="1">
    <citation type="submission" date="2009-01" db="EMBL/GenBank/DDBJ databases">
        <authorList>
            <person name="Fulton L."/>
            <person name="Clifton S."/>
            <person name="Chinwalla A.T."/>
            <person name="Mitreva M."/>
            <person name="Sodergren E."/>
            <person name="Weinstock G."/>
            <person name="Clifton S."/>
            <person name="Dooling D.J."/>
            <person name="Fulton B."/>
            <person name="Minx P."/>
            <person name="Pepin K.H."/>
            <person name="Johnson M."/>
            <person name="Bhonagiri V."/>
            <person name="Nash W.E."/>
            <person name="Mardis E.R."/>
            <person name="Wilson R.K."/>
        </authorList>
    </citation>
    <scope>NUCLEOTIDE SEQUENCE [LARGE SCALE GENOMIC DNA]</scope>
    <source>
        <strain evidence="1 2">NRL30031/H210</strain>
    </source>
</reference>
<proteinExistence type="predicted"/>
<evidence type="ECO:0008006" key="3">
    <source>
        <dbReference type="Google" id="ProtNLM"/>
    </source>
</evidence>
<protein>
    <recommendedName>
        <fullName evidence="3">Sel1 repeat protein</fullName>
    </recommendedName>
</protein>
<gene>
    <name evidence="1" type="ORF">NEIFLAOT_00310</name>
</gene>